<gene>
    <name evidence="2" type="ORF">POVCU2_0004770</name>
</gene>
<dbReference type="Proteomes" id="UP000078560">
    <property type="component" value="Unassembled WGS sequence"/>
</dbReference>
<feature type="region of interest" description="Disordered" evidence="1">
    <location>
        <begin position="15"/>
        <end position="46"/>
    </location>
</feature>
<proteinExistence type="predicted"/>
<dbReference type="EMBL" id="FLQU01000065">
    <property type="protein sequence ID" value="SBS80304.1"/>
    <property type="molecule type" value="Genomic_DNA"/>
</dbReference>
<evidence type="ECO:0000256" key="1">
    <source>
        <dbReference type="SAM" id="MobiDB-lite"/>
    </source>
</evidence>
<evidence type="ECO:0000313" key="2">
    <source>
        <dbReference type="EMBL" id="SBS80304.1"/>
    </source>
</evidence>
<name>A0A1A8VIM5_PLAOA</name>
<evidence type="ECO:0000313" key="3">
    <source>
        <dbReference type="Proteomes" id="UP000078560"/>
    </source>
</evidence>
<accession>A0A1A8VIM5</accession>
<feature type="compositionally biased region" description="Basic and acidic residues" evidence="1">
    <location>
        <begin position="27"/>
        <end position="46"/>
    </location>
</feature>
<organism evidence="2 3">
    <name type="scientific">Plasmodium ovale curtisi</name>
    <dbReference type="NCBI Taxonomy" id="864141"/>
    <lineage>
        <taxon>Eukaryota</taxon>
        <taxon>Sar</taxon>
        <taxon>Alveolata</taxon>
        <taxon>Apicomplexa</taxon>
        <taxon>Aconoidasida</taxon>
        <taxon>Haemosporida</taxon>
        <taxon>Plasmodiidae</taxon>
        <taxon>Plasmodium</taxon>
        <taxon>Plasmodium (Plasmodium)</taxon>
    </lineage>
</organism>
<feature type="compositionally biased region" description="Polar residues" evidence="1">
    <location>
        <begin position="15"/>
        <end position="25"/>
    </location>
</feature>
<dbReference type="AlphaFoldDB" id="A0A1A8VIM5"/>
<protein>
    <submittedName>
        <fullName evidence="2">Uncharacterized protein</fullName>
    </submittedName>
</protein>
<reference evidence="3" key="1">
    <citation type="submission" date="2016-05" db="EMBL/GenBank/DDBJ databases">
        <authorList>
            <person name="Naeem Raeece"/>
        </authorList>
    </citation>
    <scope>NUCLEOTIDE SEQUENCE [LARGE SCALE GENOMIC DNA]</scope>
</reference>
<sequence>MGKCLPSPCKTITNDSHNKIVNSSEGVEGRSDAGKKKRGEEATRKCNRPEELHICSESDRYMDGNSQYTGRLED</sequence>